<dbReference type="InterPro" id="IPR053169">
    <property type="entry name" value="MUG_Protein"/>
</dbReference>
<dbReference type="Proteomes" id="UP001174936">
    <property type="component" value="Unassembled WGS sequence"/>
</dbReference>
<feature type="region of interest" description="Disordered" evidence="1">
    <location>
        <begin position="1"/>
        <end position="21"/>
    </location>
</feature>
<evidence type="ECO:0000256" key="1">
    <source>
        <dbReference type="SAM" id="MobiDB-lite"/>
    </source>
</evidence>
<dbReference type="AlphaFoldDB" id="A0AA39Y1L1"/>
<sequence length="324" mass="36138">MAAGGQCHLEPKPKPPCPLKPPLSSPGNTFLAQWFTLGEFWSNLGRTLPPAQLCLPQDSEPCLGAQHGVVGQRQNKGVAVAWMPHRAYGKRHMHPFPPAAAQHVTARRRLLLLVTILVLLISSSIYILCCPPHCLHDDPGSGERTLFAHLLLHSSVIIDMVLTTTWGGLVARAAFLMSSQVVERTDTPSYSLNAFDSVKALQNWYNNATGLWDSTGWWNSGNCLTVVGDWAVHDISGAQNLSVSDIMANTFEKAQTTPAQVRKRISSNGLITSEYDFRIRHRRHELAPRGFTGFLNEFYDDEGWWALAWIRSWDVTHDQRYVSC</sequence>
<keyword evidence="4" id="KW-1185">Reference proteome</keyword>
<gene>
    <name evidence="3" type="ORF">B0T16DRAFT_181862</name>
</gene>
<dbReference type="PANTHER" id="PTHR47791">
    <property type="entry name" value="MEIOTICALLY UP-REGULATED GENE 191 PROTEIN"/>
    <property type="match status" value="1"/>
</dbReference>
<comment type="caution">
    <text evidence="3">The sequence shown here is derived from an EMBL/GenBank/DDBJ whole genome shotgun (WGS) entry which is preliminary data.</text>
</comment>
<dbReference type="Gene3D" id="1.50.10.20">
    <property type="match status" value="1"/>
</dbReference>
<reference evidence="3" key="1">
    <citation type="submission" date="2023-06" db="EMBL/GenBank/DDBJ databases">
        <title>Genome-scale phylogeny and comparative genomics of the fungal order Sordariales.</title>
        <authorList>
            <consortium name="Lawrence Berkeley National Laboratory"/>
            <person name="Hensen N."/>
            <person name="Bonometti L."/>
            <person name="Westerberg I."/>
            <person name="Brannstrom I.O."/>
            <person name="Guillou S."/>
            <person name="Cros-Aarteil S."/>
            <person name="Calhoun S."/>
            <person name="Haridas S."/>
            <person name="Kuo A."/>
            <person name="Mondo S."/>
            <person name="Pangilinan J."/>
            <person name="Riley R."/>
            <person name="Labutti K."/>
            <person name="Andreopoulos B."/>
            <person name="Lipzen A."/>
            <person name="Chen C."/>
            <person name="Yanf M."/>
            <person name="Daum C."/>
            <person name="Ng V."/>
            <person name="Clum A."/>
            <person name="Steindorff A."/>
            <person name="Ohm R."/>
            <person name="Martin F."/>
            <person name="Silar P."/>
            <person name="Natvig D."/>
            <person name="Lalanne C."/>
            <person name="Gautier V."/>
            <person name="Ament-Velasquez S.L."/>
            <person name="Kruys A."/>
            <person name="Hutchinson M.I."/>
            <person name="Powell A.J."/>
            <person name="Barry K."/>
            <person name="Miller A.N."/>
            <person name="Grigoriev I.V."/>
            <person name="Debuchy R."/>
            <person name="Gladieux P."/>
            <person name="Thoren M.H."/>
            <person name="Johannesson H."/>
        </authorList>
    </citation>
    <scope>NUCLEOTIDE SEQUENCE</scope>
    <source>
        <strain evidence="3">SMH2532-1</strain>
    </source>
</reference>
<dbReference type="PANTHER" id="PTHR47791:SF1">
    <property type="entry name" value="ENDO MANNANASE, GH76 FAMILY (EUROFUNG)"/>
    <property type="match status" value="1"/>
</dbReference>
<organism evidence="3 4">
    <name type="scientific">Cercophora newfieldiana</name>
    <dbReference type="NCBI Taxonomy" id="92897"/>
    <lineage>
        <taxon>Eukaryota</taxon>
        <taxon>Fungi</taxon>
        <taxon>Dikarya</taxon>
        <taxon>Ascomycota</taxon>
        <taxon>Pezizomycotina</taxon>
        <taxon>Sordariomycetes</taxon>
        <taxon>Sordariomycetidae</taxon>
        <taxon>Sordariales</taxon>
        <taxon>Lasiosphaeriaceae</taxon>
        <taxon>Cercophora</taxon>
    </lineage>
</organism>
<feature type="transmembrane region" description="Helical" evidence="2">
    <location>
        <begin position="110"/>
        <end position="128"/>
    </location>
</feature>
<evidence type="ECO:0000313" key="4">
    <source>
        <dbReference type="Proteomes" id="UP001174936"/>
    </source>
</evidence>
<protein>
    <submittedName>
        <fullName evidence="3">Uncharacterized protein</fullName>
    </submittedName>
</protein>
<keyword evidence="2" id="KW-1133">Transmembrane helix</keyword>
<keyword evidence="2" id="KW-0472">Membrane</keyword>
<accession>A0AA39Y1L1</accession>
<proteinExistence type="predicted"/>
<dbReference type="EMBL" id="JAULSV010000005">
    <property type="protein sequence ID" value="KAK0643436.1"/>
    <property type="molecule type" value="Genomic_DNA"/>
</dbReference>
<evidence type="ECO:0000256" key="2">
    <source>
        <dbReference type="SAM" id="Phobius"/>
    </source>
</evidence>
<evidence type="ECO:0000313" key="3">
    <source>
        <dbReference type="EMBL" id="KAK0643436.1"/>
    </source>
</evidence>
<name>A0AA39Y1L1_9PEZI</name>
<keyword evidence="2" id="KW-0812">Transmembrane</keyword>